<evidence type="ECO:0000256" key="4">
    <source>
        <dbReference type="ARBA" id="ARBA00023136"/>
    </source>
</evidence>
<accession>A0ABT9Y445</accession>
<feature type="transmembrane region" description="Helical" evidence="5">
    <location>
        <begin position="107"/>
        <end position="125"/>
    </location>
</feature>
<dbReference type="Proteomes" id="UP001239167">
    <property type="component" value="Unassembled WGS sequence"/>
</dbReference>
<dbReference type="Pfam" id="PF01040">
    <property type="entry name" value="UbiA"/>
    <property type="match status" value="1"/>
</dbReference>
<keyword evidence="3 5" id="KW-1133">Transmembrane helix</keyword>
<proteinExistence type="predicted"/>
<evidence type="ECO:0000313" key="7">
    <source>
        <dbReference type="Proteomes" id="UP001239167"/>
    </source>
</evidence>
<dbReference type="InterPro" id="IPR000537">
    <property type="entry name" value="UbiA_prenyltransferase"/>
</dbReference>
<feature type="transmembrane region" description="Helical" evidence="5">
    <location>
        <begin position="130"/>
        <end position="151"/>
    </location>
</feature>
<reference evidence="6 7" key="1">
    <citation type="submission" date="2023-07" db="EMBL/GenBank/DDBJ databases">
        <title>Genomic Encyclopedia of Type Strains, Phase IV (KMG-IV): sequencing the most valuable type-strain genomes for metagenomic binning, comparative biology and taxonomic classification.</title>
        <authorList>
            <person name="Goeker M."/>
        </authorList>
    </citation>
    <scope>NUCLEOTIDE SEQUENCE [LARGE SCALE GENOMIC DNA]</scope>
    <source>
        <strain evidence="6 7">DSM 16980</strain>
    </source>
</reference>
<dbReference type="NCBIfam" id="NF008977">
    <property type="entry name" value="PRK12324.1-2"/>
    <property type="match status" value="1"/>
</dbReference>
<keyword evidence="2 5" id="KW-0812">Transmembrane</keyword>
<feature type="transmembrane region" description="Helical" evidence="5">
    <location>
        <begin position="81"/>
        <end position="101"/>
    </location>
</feature>
<comment type="subcellular location">
    <subcellularLocation>
        <location evidence="1">Membrane</location>
        <topology evidence="1">Multi-pass membrane protein</topology>
    </subcellularLocation>
</comment>
<sequence length="290" mass="33241">MIKLILKEMRINQYTKNLLVFAAPLFAGRIFNEAIFLKSVLIFFAFSFTSSIVYIFNDIIDKDKDSLHPQKCKRPIASKQLSVPMAVLGQVILVIIIIFIIVYAGKYLALILSVYVIINLLYSVILKHKVILDIMCIAIGFVLRAFAGVIAVFESGMTNWFILCVFMLSLFLALSKRRHELELFKCEKERQRKVLHFYSIPLIDQLITIVSAMTITSYALFATEQNSVTYSHSYGMMITIPLVVYGLFRYLYLVHVKNLGGAPEDVLLHDKHILMTVMLYVICIIFARNF</sequence>
<evidence type="ECO:0000256" key="3">
    <source>
        <dbReference type="ARBA" id="ARBA00022989"/>
    </source>
</evidence>
<organism evidence="6 7">
    <name type="scientific">Pectinatus haikarae</name>
    <dbReference type="NCBI Taxonomy" id="349096"/>
    <lineage>
        <taxon>Bacteria</taxon>
        <taxon>Bacillati</taxon>
        <taxon>Bacillota</taxon>
        <taxon>Negativicutes</taxon>
        <taxon>Selenomonadales</taxon>
        <taxon>Selenomonadaceae</taxon>
        <taxon>Pectinatus</taxon>
    </lineage>
</organism>
<dbReference type="NCBIfam" id="NF008978">
    <property type="entry name" value="PRK12324.1-4"/>
    <property type="match status" value="1"/>
</dbReference>
<feature type="transmembrane region" description="Helical" evidence="5">
    <location>
        <begin position="273"/>
        <end position="289"/>
    </location>
</feature>
<name>A0ABT9Y445_9FIRM</name>
<dbReference type="Gene3D" id="1.10.357.140">
    <property type="entry name" value="UbiA prenyltransferase"/>
    <property type="match status" value="1"/>
</dbReference>
<comment type="caution">
    <text evidence="6">The sequence shown here is derived from an EMBL/GenBank/DDBJ whole genome shotgun (WGS) entry which is preliminary data.</text>
</comment>
<keyword evidence="4 5" id="KW-0472">Membrane</keyword>
<gene>
    <name evidence="6" type="ORF">J2S01_000280</name>
</gene>
<keyword evidence="7" id="KW-1185">Reference proteome</keyword>
<evidence type="ECO:0000256" key="1">
    <source>
        <dbReference type="ARBA" id="ARBA00004141"/>
    </source>
</evidence>
<dbReference type="RefSeq" id="WP_307222486.1">
    <property type="nucleotide sequence ID" value="NZ_CP116940.1"/>
</dbReference>
<feature type="transmembrane region" description="Helical" evidence="5">
    <location>
        <begin position="42"/>
        <end position="60"/>
    </location>
</feature>
<feature type="transmembrane region" description="Helical" evidence="5">
    <location>
        <begin position="157"/>
        <end position="174"/>
    </location>
</feature>
<evidence type="ECO:0000313" key="6">
    <source>
        <dbReference type="EMBL" id="MDQ0202595.1"/>
    </source>
</evidence>
<evidence type="ECO:0000256" key="2">
    <source>
        <dbReference type="ARBA" id="ARBA00022692"/>
    </source>
</evidence>
<dbReference type="CDD" id="cd13963">
    <property type="entry name" value="PT_UbiA_2"/>
    <property type="match status" value="1"/>
</dbReference>
<dbReference type="EMBL" id="JAUSUE010000001">
    <property type="protein sequence ID" value="MDQ0202595.1"/>
    <property type="molecule type" value="Genomic_DNA"/>
</dbReference>
<feature type="transmembrane region" description="Helical" evidence="5">
    <location>
        <begin position="233"/>
        <end position="252"/>
    </location>
</feature>
<evidence type="ECO:0000256" key="5">
    <source>
        <dbReference type="SAM" id="Phobius"/>
    </source>
</evidence>
<dbReference type="InterPro" id="IPR044878">
    <property type="entry name" value="UbiA_sf"/>
</dbReference>
<protein>
    <submittedName>
        <fullName evidence="6">4-hydroxybenzoate polyprenyltransferase</fullName>
    </submittedName>
</protein>
<feature type="transmembrane region" description="Helical" evidence="5">
    <location>
        <begin position="195"/>
        <end position="221"/>
    </location>
</feature>